<dbReference type="CDD" id="cd01834">
    <property type="entry name" value="SGNH_hydrolase_like_2"/>
    <property type="match status" value="1"/>
</dbReference>
<dbReference type="Pfam" id="PF13472">
    <property type="entry name" value="Lipase_GDSL_2"/>
    <property type="match status" value="1"/>
</dbReference>
<dbReference type="PANTHER" id="PTHR30383:SF5">
    <property type="entry name" value="SGNH HYDROLASE-TYPE ESTERASE DOMAIN-CONTAINING PROTEIN"/>
    <property type="match status" value="1"/>
</dbReference>
<accession>A0ABW0LRK6</accession>
<dbReference type="EC" id="3.1.-.-" evidence="2"/>
<dbReference type="EMBL" id="JBHSMH010000003">
    <property type="protein sequence ID" value="MFC5467331.1"/>
    <property type="molecule type" value="Genomic_DNA"/>
</dbReference>
<name>A0ABW0LRK6_9BACL</name>
<proteinExistence type="predicted"/>
<dbReference type="InterPro" id="IPR013830">
    <property type="entry name" value="SGNH_hydro"/>
</dbReference>
<sequence length="444" mass="49484">MRKRELVGKVPSVFADGDTVVFIGDSITQSGLYVNRIYEYYLTRFPGKKLRIVNGGINGDTGKGVLQRLDTDILPYRPTKAVVMLGMNDLGRDLYAPGMPEESVLRQRAELVHAYWRHLTQIIERLAEHRVPVWLVTPSPYDQTAKLPEAVCGYNDALHVASRIVKEIADAYRCPVIDFHQPMTVMNEHLQSSDPTATIIGNDRVHPGEMGHMLMAYFFLTQTGVPVEVAGISIDASRGTVVRSSNCEIAGLSVSEGGISFQYWPNASPMLADDAYGEADILAPITAGLNQERIIVNGLKTGRYTLYLDGDAAAEATAREWEAGVNLALLPGNPGQKRARYIHELNRQRRETEARLRNLKYVEISLQGVNLDPEQDDQEELKTAYSAVLKGMPWHDYCMQCLDSYLADKKEEDALLKALEETVGRLHNVDLPEPYPVSIIRSAE</sequence>
<keyword evidence="3" id="KW-1185">Reference proteome</keyword>
<evidence type="ECO:0000313" key="3">
    <source>
        <dbReference type="Proteomes" id="UP001596105"/>
    </source>
</evidence>
<dbReference type="Gene3D" id="3.40.50.1110">
    <property type="entry name" value="SGNH hydrolase"/>
    <property type="match status" value="1"/>
</dbReference>
<evidence type="ECO:0000259" key="1">
    <source>
        <dbReference type="Pfam" id="PF13472"/>
    </source>
</evidence>
<dbReference type="RefSeq" id="WP_209749244.1">
    <property type="nucleotide sequence ID" value="NZ_JBHSMH010000003.1"/>
</dbReference>
<comment type="caution">
    <text evidence="2">The sequence shown here is derived from an EMBL/GenBank/DDBJ whole genome shotgun (WGS) entry which is preliminary data.</text>
</comment>
<protein>
    <submittedName>
        <fullName evidence="2">SGNH/GDSL hydrolase family protein</fullName>
        <ecNumber evidence="2">3.1.-.-</ecNumber>
    </submittedName>
</protein>
<dbReference type="SUPFAM" id="SSF52266">
    <property type="entry name" value="SGNH hydrolase"/>
    <property type="match status" value="1"/>
</dbReference>
<organism evidence="2 3">
    <name type="scientific">Cohnella suwonensis</name>
    <dbReference type="NCBI Taxonomy" id="696072"/>
    <lineage>
        <taxon>Bacteria</taxon>
        <taxon>Bacillati</taxon>
        <taxon>Bacillota</taxon>
        <taxon>Bacilli</taxon>
        <taxon>Bacillales</taxon>
        <taxon>Paenibacillaceae</taxon>
        <taxon>Cohnella</taxon>
    </lineage>
</organism>
<evidence type="ECO:0000313" key="2">
    <source>
        <dbReference type="EMBL" id="MFC5467331.1"/>
    </source>
</evidence>
<keyword evidence="2" id="KW-0378">Hydrolase</keyword>
<dbReference type="InterPro" id="IPR051532">
    <property type="entry name" value="Ester_Hydrolysis_Enzymes"/>
</dbReference>
<gene>
    <name evidence="2" type="ORF">ACFPPD_01285</name>
</gene>
<reference evidence="3" key="1">
    <citation type="journal article" date="2019" name="Int. J. Syst. Evol. Microbiol.">
        <title>The Global Catalogue of Microorganisms (GCM) 10K type strain sequencing project: providing services to taxonomists for standard genome sequencing and annotation.</title>
        <authorList>
            <consortium name="The Broad Institute Genomics Platform"/>
            <consortium name="The Broad Institute Genome Sequencing Center for Infectious Disease"/>
            <person name="Wu L."/>
            <person name="Ma J."/>
        </authorList>
    </citation>
    <scope>NUCLEOTIDE SEQUENCE [LARGE SCALE GENOMIC DNA]</scope>
    <source>
        <strain evidence="3">CCUG 57113</strain>
    </source>
</reference>
<dbReference type="GO" id="GO:0016787">
    <property type="term" value="F:hydrolase activity"/>
    <property type="evidence" value="ECO:0007669"/>
    <property type="project" value="UniProtKB-KW"/>
</dbReference>
<dbReference type="Proteomes" id="UP001596105">
    <property type="component" value="Unassembled WGS sequence"/>
</dbReference>
<dbReference type="InterPro" id="IPR036514">
    <property type="entry name" value="SGNH_hydro_sf"/>
</dbReference>
<dbReference type="PANTHER" id="PTHR30383">
    <property type="entry name" value="THIOESTERASE 1/PROTEASE 1/LYSOPHOSPHOLIPASE L1"/>
    <property type="match status" value="1"/>
</dbReference>
<feature type="domain" description="SGNH hydrolase-type esterase" evidence="1">
    <location>
        <begin position="22"/>
        <end position="212"/>
    </location>
</feature>